<feature type="compositionally biased region" description="Acidic residues" evidence="1">
    <location>
        <begin position="130"/>
        <end position="140"/>
    </location>
</feature>
<comment type="caution">
    <text evidence="2">The sequence shown here is derived from an EMBL/GenBank/DDBJ whole genome shotgun (WGS) entry which is preliminary data.</text>
</comment>
<accession>A0ABC9Y7F5</accession>
<organism evidence="2 3">
    <name type="scientific">Grus japonensis</name>
    <name type="common">Japanese crane</name>
    <name type="synonym">Red-crowned crane</name>
    <dbReference type="NCBI Taxonomy" id="30415"/>
    <lineage>
        <taxon>Eukaryota</taxon>
        <taxon>Metazoa</taxon>
        <taxon>Chordata</taxon>
        <taxon>Craniata</taxon>
        <taxon>Vertebrata</taxon>
        <taxon>Euteleostomi</taxon>
        <taxon>Archelosauria</taxon>
        <taxon>Archosauria</taxon>
        <taxon>Dinosauria</taxon>
        <taxon>Saurischia</taxon>
        <taxon>Theropoda</taxon>
        <taxon>Coelurosauria</taxon>
        <taxon>Aves</taxon>
        <taxon>Neognathae</taxon>
        <taxon>Neoaves</taxon>
        <taxon>Gruiformes</taxon>
        <taxon>Gruidae</taxon>
        <taxon>Grus</taxon>
    </lineage>
</organism>
<evidence type="ECO:0000313" key="2">
    <source>
        <dbReference type="EMBL" id="GAB0205886.1"/>
    </source>
</evidence>
<sequence>MAILFSVWLDDDYLTFDIPGPADPLADDPQDEQRATGPVPEMRPLLPWLRRELEVLAEDQWWEVAGAEGTIVAHLCLCGLDEEALVRHLQNRLTEHTMTFIRQLIAVAMRLCGREIRQHLGQWDPHAAGEEEEDDNDDPEPSPSPISSRGDSLSRPEAHQQPCRFRRGGGNRQAGSVKPSFCIPEFEIKNGDNGDQPYFLPGDHRLFCKVHVFRVLKSHLKTIK</sequence>
<evidence type="ECO:0000256" key="1">
    <source>
        <dbReference type="SAM" id="MobiDB-lite"/>
    </source>
</evidence>
<evidence type="ECO:0000313" key="3">
    <source>
        <dbReference type="Proteomes" id="UP001623348"/>
    </source>
</evidence>
<dbReference type="AlphaFoldDB" id="A0ABC9Y7F5"/>
<dbReference type="EMBL" id="BAAFJT010000040">
    <property type="protein sequence ID" value="GAB0205886.1"/>
    <property type="molecule type" value="Genomic_DNA"/>
</dbReference>
<dbReference type="Proteomes" id="UP001623348">
    <property type="component" value="Unassembled WGS sequence"/>
</dbReference>
<name>A0ABC9Y7F5_GRUJA</name>
<keyword evidence="3" id="KW-1185">Reference proteome</keyword>
<gene>
    <name evidence="2" type="ORF">GRJ2_003054200</name>
</gene>
<reference evidence="2 3" key="1">
    <citation type="submission" date="2024-06" db="EMBL/GenBank/DDBJ databases">
        <title>The draft genome of Grus japonensis, version 3.</title>
        <authorList>
            <person name="Nabeshima K."/>
            <person name="Suzuki S."/>
            <person name="Onuma M."/>
        </authorList>
    </citation>
    <scope>NUCLEOTIDE SEQUENCE [LARGE SCALE GENOMIC DNA]</scope>
    <source>
        <strain evidence="2 3">451A</strain>
    </source>
</reference>
<protein>
    <submittedName>
        <fullName evidence="2">Translation initiation factor IF-2-like</fullName>
    </submittedName>
</protein>
<feature type="region of interest" description="Disordered" evidence="1">
    <location>
        <begin position="127"/>
        <end position="176"/>
    </location>
</feature>
<proteinExistence type="predicted"/>
<feature type="region of interest" description="Disordered" evidence="1">
    <location>
        <begin position="20"/>
        <end position="40"/>
    </location>
</feature>